<name>A0AAE5WR19_9HYPH</name>
<geneLocation type="plasmid" evidence="2">
    <name>prapfh23a</name>
</geneLocation>
<accession>A0AAE5WR19</accession>
<dbReference type="InterPro" id="IPR008878">
    <property type="entry name" value="Transposase_IS66_Orf2"/>
</dbReference>
<evidence type="ECO:0000313" key="2">
    <source>
        <dbReference type="Proteomes" id="UP000220927"/>
    </source>
</evidence>
<dbReference type="PANTHER" id="PTHR36455:SF1">
    <property type="entry name" value="BLR8292 PROTEIN"/>
    <property type="match status" value="1"/>
</dbReference>
<protein>
    <submittedName>
        <fullName evidence="1">Transposase</fullName>
    </submittedName>
</protein>
<keyword evidence="1" id="KW-0614">Plasmid</keyword>
<dbReference type="Proteomes" id="UP000220927">
    <property type="component" value="Plasmid pRapFH23a"/>
</dbReference>
<dbReference type="AlphaFoldDB" id="A0AAE5WR19"/>
<sequence>MIASGVVVYVSCQPVDFRKGAASLMALVRDGGLDPFNGALYVFRSKRADRIRIVWWDGSGVCLYSKTLEESGLLLAGHIGGTDPSGPFSADGVAGRNGLEKDPPDQGQAPLVDGLTAPAARMNHAAVMVGKTAVFVLYLLPWICPLTTCRTTLTH</sequence>
<organism evidence="1 2">
    <name type="scientific">Rhizobium acidisoli</name>
    <dbReference type="NCBI Taxonomy" id="1538158"/>
    <lineage>
        <taxon>Bacteria</taxon>
        <taxon>Pseudomonadati</taxon>
        <taxon>Pseudomonadota</taxon>
        <taxon>Alphaproteobacteria</taxon>
        <taxon>Hyphomicrobiales</taxon>
        <taxon>Rhizobiaceae</taxon>
        <taxon>Rhizobium/Agrobacterium group</taxon>
        <taxon>Rhizobium</taxon>
    </lineage>
</organism>
<dbReference type="NCBIfam" id="NF033819">
    <property type="entry name" value="IS66_TnpB"/>
    <property type="match status" value="1"/>
</dbReference>
<dbReference type="PANTHER" id="PTHR36455">
    <property type="match status" value="1"/>
</dbReference>
<dbReference type="RefSeq" id="WP_128715579.1">
    <property type="nucleotide sequence ID" value="NZ_CP034999.1"/>
</dbReference>
<dbReference type="Pfam" id="PF05717">
    <property type="entry name" value="TnpB_IS66"/>
    <property type="match status" value="1"/>
</dbReference>
<proteinExistence type="predicted"/>
<keyword evidence="2" id="KW-1185">Reference proteome</keyword>
<evidence type="ECO:0000313" key="1">
    <source>
        <dbReference type="EMBL" id="QAS80809.1"/>
    </source>
</evidence>
<dbReference type="KEGG" id="rad:CO657_22295"/>
<dbReference type="EMBL" id="CP034999">
    <property type="protein sequence ID" value="QAS80809.1"/>
    <property type="molecule type" value="Genomic_DNA"/>
</dbReference>
<reference evidence="1 2" key="1">
    <citation type="submission" date="2019-01" db="EMBL/GenBank/DDBJ databases">
        <title>Genomic insights into the origins and evolution of symbiotic genes in the Phaseolus vulgaris microsymbionts.</title>
        <authorList>
            <person name="Tong W."/>
        </authorList>
    </citation>
    <scope>NUCLEOTIDE SEQUENCE [LARGE SCALE GENOMIC DNA]</scope>
    <source>
        <strain evidence="1 2">FH23</strain>
        <plasmid evidence="2">prapfh23a</plasmid>
    </source>
</reference>
<gene>
    <name evidence="1" type="ORF">CO657_22295</name>
</gene>